<dbReference type="PRINTS" id="PR01438">
    <property type="entry name" value="UNVRSLSTRESS"/>
</dbReference>
<dbReference type="Gene3D" id="3.40.50.620">
    <property type="entry name" value="HUPs"/>
    <property type="match status" value="1"/>
</dbReference>
<dbReference type="PANTHER" id="PTHR46268">
    <property type="entry name" value="STRESS RESPONSE PROTEIN NHAX"/>
    <property type="match status" value="1"/>
</dbReference>
<feature type="domain" description="UspA" evidence="2">
    <location>
        <begin position="4"/>
        <end position="143"/>
    </location>
</feature>
<organism evidence="3 4">
    <name type="scientific">Lactococcus nasutitermitis</name>
    <dbReference type="NCBI Taxonomy" id="1652957"/>
    <lineage>
        <taxon>Bacteria</taxon>
        <taxon>Bacillati</taxon>
        <taxon>Bacillota</taxon>
        <taxon>Bacilli</taxon>
        <taxon>Lactobacillales</taxon>
        <taxon>Streptococcaceae</taxon>
        <taxon>Lactococcus</taxon>
    </lineage>
</organism>
<keyword evidence="4" id="KW-1185">Reference proteome</keyword>
<evidence type="ECO:0000256" key="1">
    <source>
        <dbReference type="ARBA" id="ARBA00008791"/>
    </source>
</evidence>
<comment type="similarity">
    <text evidence="1">Belongs to the universal stress protein A family.</text>
</comment>
<reference evidence="4" key="1">
    <citation type="journal article" date="2019" name="Int. J. Syst. Evol. Microbiol.">
        <title>The Global Catalogue of Microorganisms (GCM) 10K type strain sequencing project: providing services to taxonomists for standard genome sequencing and annotation.</title>
        <authorList>
            <consortium name="The Broad Institute Genomics Platform"/>
            <consortium name="The Broad Institute Genome Sequencing Center for Infectious Disease"/>
            <person name="Wu L."/>
            <person name="Ma J."/>
        </authorList>
    </citation>
    <scope>NUCLEOTIDE SEQUENCE [LARGE SCALE GENOMIC DNA]</scope>
    <source>
        <strain evidence="4">CCUG 63287</strain>
    </source>
</reference>
<gene>
    <name evidence="3" type="ORF">ACFO26_02715</name>
</gene>
<name>A0ABV9JBE0_9LACT</name>
<evidence type="ECO:0000313" key="3">
    <source>
        <dbReference type="EMBL" id="MFC4651807.1"/>
    </source>
</evidence>
<dbReference type="CDD" id="cd00293">
    <property type="entry name" value="USP-like"/>
    <property type="match status" value="1"/>
</dbReference>
<accession>A0ABV9JBE0</accession>
<dbReference type="Proteomes" id="UP001595987">
    <property type="component" value="Unassembled WGS sequence"/>
</dbReference>
<proteinExistence type="inferred from homology"/>
<protein>
    <submittedName>
        <fullName evidence="3">Universal stress protein</fullName>
    </submittedName>
</protein>
<dbReference type="Pfam" id="PF00582">
    <property type="entry name" value="Usp"/>
    <property type="match status" value="1"/>
</dbReference>
<sequence>MNDYQKILVGLDGSVESTKAFDTALATALRNDAELILVNVIELRSYQSIATYDTIVAEDHQKGAELLLKDFADEAKQAGVKKVTTFLEYGSPKVMMGTTIPKRENVDLIVLGATGMSYIERIFVGSVAQYIINHATCDTLIIRGK</sequence>
<dbReference type="InterPro" id="IPR006016">
    <property type="entry name" value="UspA"/>
</dbReference>
<dbReference type="PANTHER" id="PTHR46268:SF6">
    <property type="entry name" value="UNIVERSAL STRESS PROTEIN UP12"/>
    <property type="match status" value="1"/>
</dbReference>
<comment type="caution">
    <text evidence="3">The sequence shown here is derived from an EMBL/GenBank/DDBJ whole genome shotgun (WGS) entry which is preliminary data.</text>
</comment>
<dbReference type="SUPFAM" id="SSF52402">
    <property type="entry name" value="Adenine nucleotide alpha hydrolases-like"/>
    <property type="match status" value="1"/>
</dbReference>
<evidence type="ECO:0000259" key="2">
    <source>
        <dbReference type="Pfam" id="PF00582"/>
    </source>
</evidence>
<dbReference type="RefSeq" id="WP_213533959.1">
    <property type="nucleotide sequence ID" value="NZ_BOVQ01000002.1"/>
</dbReference>
<dbReference type="EMBL" id="JBHSGD010000004">
    <property type="protein sequence ID" value="MFC4651807.1"/>
    <property type="molecule type" value="Genomic_DNA"/>
</dbReference>
<dbReference type="InterPro" id="IPR006015">
    <property type="entry name" value="Universal_stress_UspA"/>
</dbReference>
<evidence type="ECO:0000313" key="4">
    <source>
        <dbReference type="Proteomes" id="UP001595987"/>
    </source>
</evidence>
<dbReference type="InterPro" id="IPR014729">
    <property type="entry name" value="Rossmann-like_a/b/a_fold"/>
</dbReference>